<dbReference type="EMBL" id="BGPR01000353">
    <property type="protein sequence ID" value="GBM15033.1"/>
    <property type="molecule type" value="Genomic_DNA"/>
</dbReference>
<dbReference type="Proteomes" id="UP000499080">
    <property type="component" value="Unassembled WGS sequence"/>
</dbReference>
<organism evidence="1 2">
    <name type="scientific">Araneus ventricosus</name>
    <name type="common">Orbweaver spider</name>
    <name type="synonym">Epeira ventricosa</name>
    <dbReference type="NCBI Taxonomy" id="182803"/>
    <lineage>
        <taxon>Eukaryota</taxon>
        <taxon>Metazoa</taxon>
        <taxon>Ecdysozoa</taxon>
        <taxon>Arthropoda</taxon>
        <taxon>Chelicerata</taxon>
        <taxon>Arachnida</taxon>
        <taxon>Araneae</taxon>
        <taxon>Araneomorphae</taxon>
        <taxon>Entelegynae</taxon>
        <taxon>Araneoidea</taxon>
        <taxon>Araneidae</taxon>
        <taxon>Araneus</taxon>
    </lineage>
</organism>
<accession>A0A4Y2DE10</accession>
<sequence length="118" mass="13978">MNVLRKYMCCSILKVLLFHYMKHSNHVDGKRGMAMVARKMVRQLYEDGIRKLNAIIAAFQNRSLKNLNLKMFWQNLDKKHLNHQLTVSVKDVFNCCNDRMNVPVEEDEPFVFSLVKLY</sequence>
<evidence type="ECO:0000313" key="2">
    <source>
        <dbReference type="Proteomes" id="UP000499080"/>
    </source>
</evidence>
<proteinExistence type="predicted"/>
<gene>
    <name evidence="1" type="ORF">AVEN_266921_1</name>
</gene>
<name>A0A4Y2DE10_ARAVE</name>
<keyword evidence="2" id="KW-1185">Reference proteome</keyword>
<dbReference type="AlphaFoldDB" id="A0A4Y2DE10"/>
<evidence type="ECO:0000313" key="1">
    <source>
        <dbReference type="EMBL" id="GBM15033.1"/>
    </source>
</evidence>
<comment type="caution">
    <text evidence="1">The sequence shown here is derived from an EMBL/GenBank/DDBJ whole genome shotgun (WGS) entry which is preliminary data.</text>
</comment>
<dbReference type="OrthoDB" id="119028at2759"/>
<reference evidence="1 2" key="1">
    <citation type="journal article" date="2019" name="Sci. Rep.">
        <title>Orb-weaving spider Araneus ventricosus genome elucidates the spidroin gene catalogue.</title>
        <authorList>
            <person name="Kono N."/>
            <person name="Nakamura H."/>
            <person name="Ohtoshi R."/>
            <person name="Moran D.A.P."/>
            <person name="Shinohara A."/>
            <person name="Yoshida Y."/>
            <person name="Fujiwara M."/>
            <person name="Mori M."/>
            <person name="Tomita M."/>
            <person name="Arakawa K."/>
        </authorList>
    </citation>
    <scope>NUCLEOTIDE SEQUENCE [LARGE SCALE GENOMIC DNA]</scope>
</reference>
<protein>
    <submittedName>
        <fullName evidence="1">Uncharacterized protein</fullName>
    </submittedName>
</protein>